<evidence type="ECO:0000256" key="7">
    <source>
        <dbReference type="PROSITE-ProRule" id="PRU00087"/>
    </source>
</evidence>
<evidence type="ECO:0000313" key="13">
    <source>
        <dbReference type="EMBL" id="CAD2202279.1"/>
    </source>
</evidence>
<dbReference type="Proteomes" id="UP000580250">
    <property type="component" value="Unassembled WGS sequence"/>
</dbReference>
<dbReference type="Pfam" id="PF04500">
    <property type="entry name" value="FLYWCH"/>
    <property type="match status" value="1"/>
</dbReference>
<dbReference type="SUPFAM" id="SSF53738">
    <property type="entry name" value="Phosphoglucomutase, first 3 domains"/>
    <property type="match status" value="3"/>
</dbReference>
<feature type="domain" description="FLYWCH-type" evidence="12">
    <location>
        <begin position="464"/>
        <end position="522"/>
    </location>
</feature>
<evidence type="ECO:0000256" key="4">
    <source>
        <dbReference type="ARBA" id="ARBA00022833"/>
    </source>
</evidence>
<keyword evidence="4" id="KW-0862">Zinc</keyword>
<dbReference type="Pfam" id="PF02878">
    <property type="entry name" value="PGM_PMM_I"/>
    <property type="match status" value="1"/>
</dbReference>
<feature type="coiled-coil region" evidence="8">
    <location>
        <begin position="1108"/>
        <end position="1159"/>
    </location>
</feature>
<feature type="repeat" description="Filamin" evidence="7">
    <location>
        <begin position="874"/>
        <end position="970"/>
    </location>
</feature>
<dbReference type="EMBL" id="CAJEWN010002165">
    <property type="protein sequence ID" value="CAD2202279.1"/>
    <property type="molecule type" value="Genomic_DNA"/>
</dbReference>
<evidence type="ECO:0000256" key="2">
    <source>
        <dbReference type="ARBA" id="ARBA00022723"/>
    </source>
</evidence>
<proteinExistence type="inferred from homology"/>
<reference evidence="13 14" key="1">
    <citation type="submission" date="2020-08" db="EMBL/GenBank/DDBJ databases">
        <authorList>
            <person name="Koutsovoulos G."/>
            <person name="Danchin GJ E."/>
        </authorList>
    </citation>
    <scope>NUCLEOTIDE SEQUENCE [LARGE SCALE GENOMIC DNA]</scope>
</reference>
<keyword evidence="3" id="KW-0863">Zinc-finger</keyword>
<gene>
    <name evidence="13" type="ORF">MENT_LOCUS55903</name>
</gene>
<dbReference type="InterPro" id="IPR017868">
    <property type="entry name" value="Filamin/ABP280_repeat-like"/>
</dbReference>
<evidence type="ECO:0000256" key="6">
    <source>
        <dbReference type="ARBA" id="ARBA00023235"/>
    </source>
</evidence>
<feature type="repeat" description="Filamin" evidence="7">
    <location>
        <begin position="681"/>
        <end position="774"/>
    </location>
</feature>
<comment type="similarity">
    <text evidence="1">Belongs to the phosphohexose mutase family.</text>
</comment>
<comment type="caution">
    <text evidence="13">The sequence shown here is derived from an EMBL/GenBank/DDBJ whole genome shotgun (WGS) entry which is preliminary data.</text>
</comment>
<dbReference type="Pfam" id="PF00630">
    <property type="entry name" value="Filamin"/>
    <property type="match status" value="2"/>
</dbReference>
<dbReference type="SMART" id="SM00557">
    <property type="entry name" value="IG_FLMN"/>
    <property type="match status" value="2"/>
</dbReference>
<dbReference type="SUPFAM" id="SSF81296">
    <property type="entry name" value="E set domains"/>
    <property type="match status" value="5"/>
</dbReference>
<feature type="domain" description="Alpha-D-phosphohexomutase alpha/beta/alpha" evidence="10">
    <location>
        <begin position="47"/>
        <end position="179"/>
    </location>
</feature>
<keyword evidence="8" id="KW-0175">Coiled coil</keyword>
<evidence type="ECO:0000256" key="5">
    <source>
        <dbReference type="ARBA" id="ARBA00022842"/>
    </source>
</evidence>
<dbReference type="InterPro" id="IPR007588">
    <property type="entry name" value="Znf_FLYWCH"/>
</dbReference>
<dbReference type="Gene3D" id="2.60.40.10">
    <property type="entry name" value="Immunoglobulins"/>
    <property type="match status" value="5"/>
</dbReference>
<feature type="repeat" description="Filamin" evidence="7">
    <location>
        <begin position="792"/>
        <end position="873"/>
    </location>
</feature>
<evidence type="ECO:0000256" key="3">
    <source>
        <dbReference type="ARBA" id="ARBA00022771"/>
    </source>
</evidence>
<dbReference type="InterPro" id="IPR016055">
    <property type="entry name" value="A-D-PHexomutase_a/b/a-I/II/III"/>
</dbReference>
<protein>
    <submittedName>
        <fullName evidence="13">Uncharacterized protein</fullName>
    </submittedName>
</protein>
<sequence length="1395" mass="157506">MGKEELQKFIDNWLEWDKNDDTRNQISKLLEAGNTAELKALMIGELSFGTGGTRIGPGFTQLNELNVILLSHGMAQLLLQEMPIKKNKKLKIVVGFDGRHNSLRFAQLASNVFINNGICVTLFSECVPTPVVSFAVVELNCDAGLMITVSQNPTKYNGYTIYWNNGAQILQSLERKIRLLSKEQPKDEYWNTTTLSTNNLFSVADFVLEKYFCDESSACCFHKELNAKTSLKFIYSSFNGVAFKFAQRMFKEFGFPDDALSCVKEQAEPDPDVPTASSLDVLKLCYQTAEETGATFILANDADANRLQIAERQPDGDWYLFNGNEMGTLLTWWIWTQWKQQNPNLPGEDFYVINGAFSSHIVAKMAKIEGFKNDVSLTGFKYFGNRAHELRTKGKLVILAWEESIGFATGTTLDKSETSAVAVFAEMANYLASQKLNMKKQLLNICNKYGLYLNTNIIYSNPVRTGTRINVGGNIYSFLFKFSTKFTWYCTLHSNPQIKCTGSIHTYKKNNNNIIIIGTEHNNACISKKNSTQFTLNNTFPPQQQDLSSNISENDVYDLEKEETTHEEIPKSPISTNKFENVVVWGRGLLPVGTSANEELCVYVDNCEDEVVVGVKKDEILVPVSRQDFEQRPSAAAQPFTAIHPRQSFVFTPRTSGKYEVSVKSTASNAHLGSSPYKIVVGPKNISSIRAVGPGLEGGVAEERAVFYVDTHGRANYLEFSIDGPGKTEIIWCDNGDGTAMVEYTPHVQGRYKINIIEHDTNSHIKDSPFVLWIEPANLLPFKNIARPIRIPSFETNEGQVDNQFNFKIPKEIEAETFYVEIYDPNLQKVDFDCENKLEGNFYSFIPQKEGKHLISVVADKLAVEGWPFVIFVDGPFDPNKIWLSGPALSPTIQTRQKTNFSIDVHNIPKPKYVQVVVVGPEGEQVPVEVDLKTLSVYNARYEPMIPGVHKIYLTVNDQQIFEIPVNAVEYDTEEILKEENVGARVASEIPQPVIGLSTAIVFTAPCQHISDLSVHVHGPSGDLKHDVKMEQLEKEKFRVSFVPHQSGLHTIELRNQNGEIYDFDFDVITLNGEEDCVPVSEDEEYESISIEQQPSLTFTLSPFKALKKTTKLSLKEENKIIEKLKKRTCLLTEQISELQKHQNEIENSKNKRQKEMKMNRKVVHVNGILQSLAAALYSVALLSNSQTSQDQNEQDQQFQGTVNDLTPPLPSKRAKLNNNNRETTNERKKVNKRTAIKKTEGNKLEREVDPLNDFLDNISVMEAAVSTQAAEALAIREEKEELKMPQKELLANVQTQMDEMNGMNEMGMMRYTNEEKMNENNISVEDINATSKNRPPKRLICCCNSNEVEGLNVDEFPEGCKKRAKLLLENEEQQCDKRPKQIIDAAFTKNKQRR</sequence>
<feature type="domain" description="Alpha-D-phosphohexomutase alpha/beta/alpha" evidence="11">
    <location>
        <begin position="223"/>
        <end position="311"/>
    </location>
</feature>
<dbReference type="GO" id="GO:0005634">
    <property type="term" value="C:nucleus"/>
    <property type="evidence" value="ECO:0007669"/>
    <property type="project" value="TreeGrafter"/>
</dbReference>
<dbReference type="Pfam" id="PF02879">
    <property type="entry name" value="PGM_PMM_II"/>
    <property type="match status" value="1"/>
</dbReference>
<dbReference type="PANTHER" id="PTHR45745">
    <property type="entry name" value="PHOSPHOMANNOMUTASE 45A"/>
    <property type="match status" value="1"/>
</dbReference>
<feature type="repeat" description="Filamin" evidence="7">
    <location>
        <begin position="1011"/>
        <end position="1070"/>
    </location>
</feature>
<name>A0A6V7XSG0_MELEN</name>
<dbReference type="PANTHER" id="PTHR45745:SF1">
    <property type="entry name" value="PHOSPHOGLUCOMUTASE 2B-RELATED"/>
    <property type="match status" value="1"/>
</dbReference>
<keyword evidence="2" id="KW-0479">Metal-binding</keyword>
<feature type="repeat" description="Filamin" evidence="7">
    <location>
        <begin position="574"/>
        <end position="681"/>
    </location>
</feature>
<dbReference type="InterPro" id="IPR005844">
    <property type="entry name" value="A-D-PHexomutase_a/b/a-I"/>
</dbReference>
<dbReference type="GO" id="GO:0008973">
    <property type="term" value="F:phosphopentomutase activity"/>
    <property type="evidence" value="ECO:0007669"/>
    <property type="project" value="TreeGrafter"/>
</dbReference>
<dbReference type="PROSITE" id="PS50194">
    <property type="entry name" value="FILAMIN_REPEAT"/>
    <property type="match status" value="5"/>
</dbReference>
<dbReference type="GO" id="GO:0008270">
    <property type="term" value="F:zinc ion binding"/>
    <property type="evidence" value="ECO:0007669"/>
    <property type="project" value="UniProtKB-KW"/>
</dbReference>
<keyword evidence="5" id="KW-0460">Magnesium</keyword>
<dbReference type="GO" id="GO:0006166">
    <property type="term" value="P:purine ribonucleoside salvage"/>
    <property type="evidence" value="ECO:0007669"/>
    <property type="project" value="TreeGrafter"/>
</dbReference>
<organism evidence="13 14">
    <name type="scientific">Meloidogyne enterolobii</name>
    <name type="common">Root-knot nematode worm</name>
    <name type="synonym">Meloidogyne mayaguensis</name>
    <dbReference type="NCBI Taxonomy" id="390850"/>
    <lineage>
        <taxon>Eukaryota</taxon>
        <taxon>Metazoa</taxon>
        <taxon>Ecdysozoa</taxon>
        <taxon>Nematoda</taxon>
        <taxon>Chromadorea</taxon>
        <taxon>Rhabditida</taxon>
        <taxon>Tylenchina</taxon>
        <taxon>Tylenchomorpha</taxon>
        <taxon>Tylenchoidea</taxon>
        <taxon>Meloidogynidae</taxon>
        <taxon>Meloidogyninae</taxon>
        <taxon>Meloidogyne</taxon>
    </lineage>
</organism>
<dbReference type="OrthoDB" id="8300170at2759"/>
<evidence type="ECO:0000256" key="1">
    <source>
        <dbReference type="ARBA" id="ARBA00010231"/>
    </source>
</evidence>
<evidence type="ECO:0000256" key="9">
    <source>
        <dbReference type="SAM" id="MobiDB-lite"/>
    </source>
</evidence>
<dbReference type="CDD" id="cd05799">
    <property type="entry name" value="PGM2"/>
    <property type="match status" value="1"/>
</dbReference>
<dbReference type="GO" id="GO:0005975">
    <property type="term" value="P:carbohydrate metabolic process"/>
    <property type="evidence" value="ECO:0007669"/>
    <property type="project" value="InterPro"/>
</dbReference>
<dbReference type="InterPro" id="IPR005845">
    <property type="entry name" value="A-D-PHexomutase_a/b/a-II"/>
</dbReference>
<evidence type="ECO:0000313" key="14">
    <source>
        <dbReference type="Proteomes" id="UP000580250"/>
    </source>
</evidence>
<dbReference type="InterPro" id="IPR001298">
    <property type="entry name" value="Filamin/ABP280_rpt"/>
</dbReference>
<dbReference type="Gene3D" id="3.40.120.10">
    <property type="entry name" value="Alpha-D-Glucose-1,6-Bisphosphate, subunit A, domain 3"/>
    <property type="match status" value="3"/>
</dbReference>
<evidence type="ECO:0000259" key="11">
    <source>
        <dbReference type="Pfam" id="PF02879"/>
    </source>
</evidence>
<feature type="compositionally biased region" description="Low complexity" evidence="9">
    <location>
        <begin position="1188"/>
        <end position="1200"/>
    </location>
</feature>
<accession>A0A6V7XSG0</accession>
<dbReference type="InterPro" id="IPR013783">
    <property type="entry name" value="Ig-like_fold"/>
</dbReference>
<dbReference type="InterPro" id="IPR014756">
    <property type="entry name" value="Ig_E-set"/>
</dbReference>
<keyword evidence="6" id="KW-0413">Isomerase</keyword>
<evidence type="ECO:0000259" key="12">
    <source>
        <dbReference type="Pfam" id="PF04500"/>
    </source>
</evidence>
<evidence type="ECO:0000256" key="8">
    <source>
        <dbReference type="SAM" id="Coils"/>
    </source>
</evidence>
<feature type="region of interest" description="Disordered" evidence="9">
    <location>
        <begin position="1188"/>
        <end position="1235"/>
    </location>
</feature>
<evidence type="ECO:0000259" key="10">
    <source>
        <dbReference type="Pfam" id="PF02878"/>
    </source>
</evidence>